<evidence type="ECO:0000256" key="2">
    <source>
        <dbReference type="SAM" id="Phobius"/>
    </source>
</evidence>
<feature type="transmembrane region" description="Helical" evidence="2">
    <location>
        <begin position="207"/>
        <end position="225"/>
    </location>
</feature>
<dbReference type="InterPro" id="IPR007349">
    <property type="entry name" value="DUF418"/>
</dbReference>
<feature type="region of interest" description="Disordered" evidence="1">
    <location>
        <begin position="394"/>
        <end position="417"/>
    </location>
</feature>
<evidence type="ECO:0000259" key="4">
    <source>
        <dbReference type="Pfam" id="PF07786"/>
    </source>
</evidence>
<accession>A0A5K7YLX6</accession>
<evidence type="ECO:0000313" key="6">
    <source>
        <dbReference type="Proteomes" id="UP000427906"/>
    </source>
</evidence>
<feature type="domain" description="DUF418" evidence="3">
    <location>
        <begin position="258"/>
        <end position="362"/>
    </location>
</feature>
<feature type="transmembrane region" description="Helical" evidence="2">
    <location>
        <begin position="256"/>
        <end position="275"/>
    </location>
</feature>
<gene>
    <name evidence="5" type="ORF">DSCA_33830</name>
</gene>
<organism evidence="5 6">
    <name type="scientific">Desulfosarcina alkanivorans</name>
    <dbReference type="NCBI Taxonomy" id="571177"/>
    <lineage>
        <taxon>Bacteria</taxon>
        <taxon>Pseudomonadati</taxon>
        <taxon>Thermodesulfobacteriota</taxon>
        <taxon>Desulfobacteria</taxon>
        <taxon>Desulfobacterales</taxon>
        <taxon>Desulfosarcinaceae</taxon>
        <taxon>Desulfosarcina</taxon>
    </lineage>
</organism>
<dbReference type="InterPro" id="IPR012429">
    <property type="entry name" value="HGSNAT_cat"/>
</dbReference>
<dbReference type="PANTHER" id="PTHR30590">
    <property type="entry name" value="INNER MEMBRANE PROTEIN"/>
    <property type="match status" value="1"/>
</dbReference>
<protein>
    <submittedName>
        <fullName evidence="5">Transporter</fullName>
    </submittedName>
</protein>
<dbReference type="RefSeq" id="WP_155317492.1">
    <property type="nucleotide sequence ID" value="NZ_AP021874.1"/>
</dbReference>
<keyword evidence="2" id="KW-0812">Transmembrane</keyword>
<evidence type="ECO:0000259" key="3">
    <source>
        <dbReference type="Pfam" id="PF04235"/>
    </source>
</evidence>
<evidence type="ECO:0000256" key="1">
    <source>
        <dbReference type="SAM" id="MobiDB-lite"/>
    </source>
</evidence>
<dbReference type="Pfam" id="PF04235">
    <property type="entry name" value="DUF418"/>
    <property type="match status" value="1"/>
</dbReference>
<feature type="transmembrane region" description="Helical" evidence="2">
    <location>
        <begin position="154"/>
        <end position="173"/>
    </location>
</feature>
<dbReference type="KEGG" id="dalk:DSCA_33830"/>
<keyword evidence="6" id="KW-1185">Reference proteome</keyword>
<feature type="transmembrane region" description="Helical" evidence="2">
    <location>
        <begin position="89"/>
        <end position="120"/>
    </location>
</feature>
<dbReference type="Proteomes" id="UP000427906">
    <property type="component" value="Chromosome"/>
</dbReference>
<sequence>MTNPTNRIAAYDHARALAICGMIFVNTRAIMNKHVLELWWMDTFIDFITGRAAVIFVMLAGAGMVMAYDRASDETRPLIKMRLIIRASLLYVIGLLLMSVWTADILHYYTAFIIGGVILLDRQTHWIRMLLIGLVAVSIPVSTLVVYEFEGGQIIETLVSPGLLAGLLDYFFFSNHYPVFPWICFFLVGMLLGRLERNPGKSRFQILFIISSVVVIATELLSALLNTEPITGRWFDIEEPGWRSFSLSEAFPVGPLFIFSAGASGLALISFLRWLPLQTQMTTHFSPLSAFGRLSLTFYISHILFGHFCHQWIVKQYGSVSNSQALLFAVGFIIAANLFALVWTRFFMRGPLEIAMNALTYAFMKPVRAVWHLDTLPGEDFHFIGVISNDAKNHRARRGTQPGNRRIQTSGGCSRSL</sequence>
<dbReference type="AlphaFoldDB" id="A0A5K7YLX6"/>
<proteinExistence type="predicted"/>
<keyword evidence="2" id="KW-0472">Membrane</keyword>
<reference evidence="5 6" key="1">
    <citation type="submission" date="2019-11" db="EMBL/GenBank/DDBJ databases">
        <title>Comparative genomics of hydrocarbon-degrading Desulfosarcina strains.</title>
        <authorList>
            <person name="Watanabe M."/>
            <person name="Kojima H."/>
            <person name="Fukui M."/>
        </authorList>
    </citation>
    <scope>NUCLEOTIDE SEQUENCE [LARGE SCALE GENOMIC DNA]</scope>
    <source>
        <strain evidence="5 6">PL12</strain>
    </source>
</reference>
<feature type="transmembrane region" description="Helical" evidence="2">
    <location>
        <begin position="126"/>
        <end position="147"/>
    </location>
</feature>
<dbReference type="OrthoDB" id="9807744at2"/>
<feature type="transmembrane region" description="Helical" evidence="2">
    <location>
        <begin position="325"/>
        <end position="347"/>
    </location>
</feature>
<feature type="transmembrane region" description="Helical" evidence="2">
    <location>
        <begin position="296"/>
        <end position="313"/>
    </location>
</feature>
<keyword evidence="2" id="KW-1133">Transmembrane helix</keyword>
<feature type="domain" description="Heparan-alpha-glucosaminide N-acetyltransferase catalytic" evidence="4">
    <location>
        <begin position="7"/>
        <end position="207"/>
    </location>
</feature>
<feature type="compositionally biased region" description="Polar residues" evidence="1">
    <location>
        <begin position="401"/>
        <end position="417"/>
    </location>
</feature>
<dbReference type="PANTHER" id="PTHR30590:SF3">
    <property type="entry name" value="HYPOTHETICAL MEMBRANE SPANNING PROTEIN"/>
    <property type="match status" value="1"/>
</dbReference>
<feature type="transmembrane region" description="Helical" evidence="2">
    <location>
        <begin position="179"/>
        <end position="195"/>
    </location>
</feature>
<dbReference type="InterPro" id="IPR052529">
    <property type="entry name" value="Bact_Transport_Assoc"/>
</dbReference>
<dbReference type="Pfam" id="PF07786">
    <property type="entry name" value="HGSNAT_cat"/>
    <property type="match status" value="1"/>
</dbReference>
<evidence type="ECO:0000313" key="5">
    <source>
        <dbReference type="EMBL" id="BBO69453.1"/>
    </source>
</evidence>
<dbReference type="EMBL" id="AP021874">
    <property type="protein sequence ID" value="BBO69453.1"/>
    <property type="molecule type" value="Genomic_DNA"/>
</dbReference>
<name>A0A5K7YLX6_9BACT</name>
<feature type="transmembrane region" description="Helical" evidence="2">
    <location>
        <begin position="48"/>
        <end position="68"/>
    </location>
</feature>